<keyword evidence="7" id="KW-0808">Transferase</keyword>
<evidence type="ECO:0000256" key="1">
    <source>
        <dbReference type="ARBA" id="ARBA00004123"/>
    </source>
</evidence>
<organism evidence="9 10">
    <name type="scientific">Kalanchoe fedtschenkoi</name>
    <name type="common">Lavender scallops</name>
    <name type="synonym">South American air plant</name>
    <dbReference type="NCBI Taxonomy" id="63787"/>
    <lineage>
        <taxon>Eukaryota</taxon>
        <taxon>Viridiplantae</taxon>
        <taxon>Streptophyta</taxon>
        <taxon>Embryophyta</taxon>
        <taxon>Tracheophyta</taxon>
        <taxon>Spermatophyta</taxon>
        <taxon>Magnoliopsida</taxon>
        <taxon>eudicotyledons</taxon>
        <taxon>Gunneridae</taxon>
        <taxon>Pentapetalae</taxon>
        <taxon>Saxifragales</taxon>
        <taxon>Crassulaceae</taxon>
        <taxon>Kalanchoe</taxon>
    </lineage>
</organism>
<dbReference type="InterPro" id="IPR029063">
    <property type="entry name" value="SAM-dependent_MTases_sf"/>
</dbReference>
<dbReference type="InterPro" id="IPR019410">
    <property type="entry name" value="Methyltransf_16"/>
</dbReference>
<evidence type="ECO:0000256" key="7">
    <source>
        <dbReference type="ARBA" id="ARBA00022679"/>
    </source>
</evidence>
<evidence type="ECO:0000256" key="5">
    <source>
        <dbReference type="ARBA" id="ARBA00022490"/>
    </source>
</evidence>
<evidence type="ECO:0000313" key="10">
    <source>
        <dbReference type="Proteomes" id="UP000594263"/>
    </source>
</evidence>
<dbReference type="InterPro" id="IPR025800">
    <property type="entry name" value="CaM-Lys-N-MeTrfase"/>
</dbReference>
<dbReference type="GO" id="GO:0018025">
    <property type="term" value="F:calmodulin-lysine N-methyltransferase activity"/>
    <property type="evidence" value="ECO:0007669"/>
    <property type="project" value="UniProtKB-EC"/>
</dbReference>
<evidence type="ECO:0000256" key="8">
    <source>
        <dbReference type="ARBA" id="ARBA00023242"/>
    </source>
</evidence>
<dbReference type="SUPFAM" id="SSF53335">
    <property type="entry name" value="S-adenosyl-L-methionine-dependent methyltransferases"/>
    <property type="match status" value="1"/>
</dbReference>
<comment type="subcellular location">
    <subcellularLocation>
        <location evidence="2">Cytoplasm</location>
    </subcellularLocation>
    <subcellularLocation>
        <location evidence="1">Nucleus</location>
    </subcellularLocation>
</comment>
<dbReference type="EC" id="2.1.1.60" evidence="3"/>
<dbReference type="Proteomes" id="UP000594263">
    <property type="component" value="Unplaced"/>
</dbReference>
<dbReference type="Gene3D" id="3.40.50.150">
    <property type="entry name" value="Vaccinia Virus protein VP39"/>
    <property type="match status" value="1"/>
</dbReference>
<sequence length="306" mass="34514">MEADNPMPKASSLRWRLLREALLRRGDHSCETSLSRVSRRATNGFSMIPFHLVDQPSVADVDEKFNDACFCYTLPVEGVPKLYLMQRVDVGARLEDFEVCNRYDIDNTGLVCQWPSEDVLAYFCMMHADMFRSKRVIELGSGYGLAGLVVGAASDALEVVITDGNPQVVDYIQRNIHLNSKAIGGTKMSCMTLHWNQEYASSLTGTFDVIIASDCTFFKEFHKGLAQTVKLLLKEGPSEALFFCPNRGDTLDKFLKVVEECGMHFNVTENYDPEVWKRHGGFMNGDPAWPNYAKDHCYPLLVRLTL</sequence>
<keyword evidence="5" id="KW-0963">Cytoplasm</keyword>
<evidence type="ECO:0000256" key="4">
    <source>
        <dbReference type="ARBA" id="ARBA00020594"/>
    </source>
</evidence>
<dbReference type="EnsemblPlants" id="Kaladp0084s0011.1.v1.1">
    <property type="protein sequence ID" value="Kaladp0084s0011.1.v1.1"/>
    <property type="gene ID" value="Kaladp0084s0011.v1.1"/>
</dbReference>
<dbReference type="PANTHER" id="PTHR13539">
    <property type="entry name" value="CALMODULIN-LYSINE N-METHYLTRANSFERASE"/>
    <property type="match status" value="1"/>
</dbReference>
<evidence type="ECO:0000256" key="6">
    <source>
        <dbReference type="ARBA" id="ARBA00022603"/>
    </source>
</evidence>
<dbReference type="CDD" id="cd02440">
    <property type="entry name" value="AdoMet_MTases"/>
    <property type="match status" value="1"/>
</dbReference>
<dbReference type="PANTHER" id="PTHR13539:SF3">
    <property type="entry name" value="CALMODULIN-LYSINE N-METHYLTRANSFERASE"/>
    <property type="match status" value="1"/>
</dbReference>
<dbReference type="OMA" id="WYYLAPQ"/>
<keyword evidence="10" id="KW-1185">Reference proteome</keyword>
<dbReference type="AlphaFoldDB" id="A0A7N0USY1"/>
<dbReference type="Gramene" id="Kaladp0084s0011.1.v1.1">
    <property type="protein sequence ID" value="Kaladp0084s0011.1.v1.1"/>
    <property type="gene ID" value="Kaladp0084s0011.v1.1"/>
</dbReference>
<keyword evidence="6" id="KW-0489">Methyltransferase</keyword>
<dbReference type="GO" id="GO:0005634">
    <property type="term" value="C:nucleus"/>
    <property type="evidence" value="ECO:0007669"/>
    <property type="project" value="UniProtKB-SubCell"/>
</dbReference>
<dbReference type="Pfam" id="PF10294">
    <property type="entry name" value="Methyltransf_16"/>
    <property type="match status" value="1"/>
</dbReference>
<accession>A0A7N0USY1</accession>
<evidence type="ECO:0000313" key="9">
    <source>
        <dbReference type="EnsemblPlants" id="Kaladp0084s0011.1.v1.1"/>
    </source>
</evidence>
<evidence type="ECO:0000256" key="3">
    <source>
        <dbReference type="ARBA" id="ARBA00011914"/>
    </source>
</evidence>
<name>A0A7N0USY1_KALFE</name>
<reference evidence="9" key="1">
    <citation type="submission" date="2021-01" db="UniProtKB">
        <authorList>
            <consortium name="EnsemblPlants"/>
        </authorList>
    </citation>
    <scope>IDENTIFICATION</scope>
</reference>
<dbReference type="GO" id="GO:0032259">
    <property type="term" value="P:methylation"/>
    <property type="evidence" value="ECO:0007669"/>
    <property type="project" value="UniProtKB-KW"/>
</dbReference>
<evidence type="ECO:0000256" key="2">
    <source>
        <dbReference type="ARBA" id="ARBA00004496"/>
    </source>
</evidence>
<proteinExistence type="predicted"/>
<keyword evidence="8" id="KW-0539">Nucleus</keyword>
<protein>
    <recommendedName>
        <fullName evidence="4">Calmodulin-lysine N-methyltransferase</fullName>
        <ecNumber evidence="3">2.1.1.60</ecNumber>
    </recommendedName>
</protein>
<dbReference type="GO" id="GO:0005737">
    <property type="term" value="C:cytoplasm"/>
    <property type="evidence" value="ECO:0007669"/>
    <property type="project" value="UniProtKB-SubCell"/>
</dbReference>